<keyword evidence="2 5" id="KW-0812">Transmembrane</keyword>
<accession>A0A430KPP9</accession>
<dbReference type="SUPFAM" id="SSF103481">
    <property type="entry name" value="Multidrug resistance efflux transporter EmrE"/>
    <property type="match status" value="2"/>
</dbReference>
<feature type="transmembrane region" description="Helical" evidence="5">
    <location>
        <begin position="211"/>
        <end position="230"/>
    </location>
</feature>
<feature type="transmembrane region" description="Helical" evidence="5">
    <location>
        <begin position="37"/>
        <end position="56"/>
    </location>
</feature>
<feature type="domain" description="EamA" evidence="6">
    <location>
        <begin position="148"/>
        <end position="281"/>
    </location>
</feature>
<evidence type="ECO:0000313" key="7">
    <source>
        <dbReference type="EMBL" id="RTE65435.1"/>
    </source>
</evidence>
<dbReference type="PANTHER" id="PTHR32322:SF9">
    <property type="entry name" value="AMINO-ACID METABOLITE EFFLUX PUMP-RELATED"/>
    <property type="match status" value="1"/>
</dbReference>
<feature type="transmembrane region" description="Helical" evidence="5">
    <location>
        <begin position="180"/>
        <end position="199"/>
    </location>
</feature>
<dbReference type="EMBL" id="RQXW01000010">
    <property type="protein sequence ID" value="RTE65435.1"/>
    <property type="molecule type" value="Genomic_DNA"/>
</dbReference>
<dbReference type="InterPro" id="IPR050638">
    <property type="entry name" value="AA-Vitamin_Transporters"/>
</dbReference>
<keyword evidence="4 5" id="KW-0472">Membrane</keyword>
<keyword evidence="3 5" id="KW-1133">Transmembrane helix</keyword>
<dbReference type="GO" id="GO:0016020">
    <property type="term" value="C:membrane"/>
    <property type="evidence" value="ECO:0007669"/>
    <property type="project" value="UniProtKB-SubCell"/>
</dbReference>
<evidence type="ECO:0000256" key="5">
    <source>
        <dbReference type="SAM" id="Phobius"/>
    </source>
</evidence>
<name>A0A430KPP9_9GAMM</name>
<dbReference type="Pfam" id="PF00892">
    <property type="entry name" value="EamA"/>
    <property type="match status" value="2"/>
</dbReference>
<dbReference type="OrthoDB" id="6105449at2"/>
<feature type="transmembrane region" description="Helical" evidence="5">
    <location>
        <begin position="68"/>
        <end position="86"/>
    </location>
</feature>
<evidence type="ECO:0000256" key="3">
    <source>
        <dbReference type="ARBA" id="ARBA00022989"/>
    </source>
</evidence>
<protein>
    <submittedName>
        <fullName evidence="7">EamA family transporter</fullName>
    </submittedName>
</protein>
<feature type="domain" description="EamA" evidence="6">
    <location>
        <begin position="10"/>
        <end position="137"/>
    </location>
</feature>
<organism evidence="7 8">
    <name type="scientific">Amphritea opalescens</name>
    <dbReference type="NCBI Taxonomy" id="2490544"/>
    <lineage>
        <taxon>Bacteria</taxon>
        <taxon>Pseudomonadati</taxon>
        <taxon>Pseudomonadota</taxon>
        <taxon>Gammaproteobacteria</taxon>
        <taxon>Oceanospirillales</taxon>
        <taxon>Oceanospirillaceae</taxon>
        <taxon>Amphritea</taxon>
    </lineage>
</organism>
<comment type="caution">
    <text evidence="7">The sequence shown here is derived from an EMBL/GenBank/DDBJ whole genome shotgun (WGS) entry which is preliminary data.</text>
</comment>
<feature type="transmembrane region" description="Helical" evidence="5">
    <location>
        <begin position="121"/>
        <end position="139"/>
    </location>
</feature>
<evidence type="ECO:0000313" key="8">
    <source>
        <dbReference type="Proteomes" id="UP000283087"/>
    </source>
</evidence>
<reference evidence="7 8" key="1">
    <citation type="submission" date="2018-11" db="EMBL/GenBank/DDBJ databases">
        <title>The draft genome sequence of Amphritea opalescens ANRC-JH13T.</title>
        <authorList>
            <person name="Fang Z."/>
            <person name="Zhang Y."/>
            <person name="Han X."/>
        </authorList>
    </citation>
    <scope>NUCLEOTIDE SEQUENCE [LARGE SCALE GENOMIC DNA]</scope>
    <source>
        <strain evidence="7 8">ANRC-JH13</strain>
    </source>
</reference>
<feature type="transmembrane region" description="Helical" evidence="5">
    <location>
        <begin position="12"/>
        <end position="31"/>
    </location>
</feature>
<proteinExistence type="predicted"/>
<sequence>MNSKSTIDGQYLVLMAACFYGLNPFFAQLLFKDGLGAEMVSLYRFILPAMFFMFFLRTPRVNLAEAARCLALGVFSGISIFGYFHALETIPAATAILIYYSYPVFSVLIGWLVFHRAPSQNALVSAALVGIAASLTIRPEALPAGSLWAVAGCFLAPLAVATQVQYLTKPRQKIPTGNRMAWITIGHVLVLLPIAIWVAPVQLMPASTNGMLAVLGIALLAAAIPQVLFMMGAPRSCADKNALTGSVELVVALLTGAILLGDHLDRLELTAMVLIVLALFIKQVKGQPVTEPVLGNRQQGS</sequence>
<evidence type="ECO:0000259" key="6">
    <source>
        <dbReference type="Pfam" id="PF00892"/>
    </source>
</evidence>
<comment type="subcellular location">
    <subcellularLocation>
        <location evidence="1">Membrane</location>
        <topology evidence="1">Multi-pass membrane protein</topology>
    </subcellularLocation>
</comment>
<keyword evidence="8" id="KW-1185">Reference proteome</keyword>
<feature type="transmembrane region" description="Helical" evidence="5">
    <location>
        <begin position="92"/>
        <end position="114"/>
    </location>
</feature>
<gene>
    <name evidence="7" type="ORF">EH243_12270</name>
</gene>
<feature type="transmembrane region" description="Helical" evidence="5">
    <location>
        <begin position="145"/>
        <end position="168"/>
    </location>
</feature>
<evidence type="ECO:0000256" key="4">
    <source>
        <dbReference type="ARBA" id="ARBA00023136"/>
    </source>
</evidence>
<dbReference type="Proteomes" id="UP000283087">
    <property type="component" value="Unassembled WGS sequence"/>
</dbReference>
<evidence type="ECO:0000256" key="1">
    <source>
        <dbReference type="ARBA" id="ARBA00004141"/>
    </source>
</evidence>
<dbReference type="PANTHER" id="PTHR32322">
    <property type="entry name" value="INNER MEMBRANE TRANSPORTER"/>
    <property type="match status" value="1"/>
</dbReference>
<dbReference type="InterPro" id="IPR000620">
    <property type="entry name" value="EamA_dom"/>
</dbReference>
<evidence type="ECO:0000256" key="2">
    <source>
        <dbReference type="ARBA" id="ARBA00022692"/>
    </source>
</evidence>
<dbReference type="InterPro" id="IPR037185">
    <property type="entry name" value="EmrE-like"/>
</dbReference>
<dbReference type="AlphaFoldDB" id="A0A430KPP9"/>
<dbReference type="RefSeq" id="WP_126158962.1">
    <property type="nucleotide sequence ID" value="NZ_RQXW01000010.1"/>
</dbReference>